<evidence type="ECO:0000313" key="3">
    <source>
        <dbReference type="Proteomes" id="UP001589608"/>
    </source>
</evidence>
<evidence type="ECO:0000313" key="2">
    <source>
        <dbReference type="EMBL" id="MFB9448713.1"/>
    </source>
</evidence>
<dbReference type="EMBL" id="JBHMCA010000060">
    <property type="protein sequence ID" value="MFB9448713.1"/>
    <property type="molecule type" value="Genomic_DNA"/>
</dbReference>
<dbReference type="GO" id="GO:0003677">
    <property type="term" value="F:DNA binding"/>
    <property type="evidence" value="ECO:0007669"/>
    <property type="project" value="UniProtKB-KW"/>
</dbReference>
<dbReference type="RefSeq" id="WP_223094214.1">
    <property type="nucleotide sequence ID" value="NZ_CP061913.1"/>
</dbReference>
<gene>
    <name evidence="2" type="ORF">ACFFTR_36985</name>
</gene>
<keyword evidence="2" id="KW-0238">DNA-binding</keyword>
<dbReference type="Proteomes" id="UP001589608">
    <property type="component" value="Unassembled WGS sequence"/>
</dbReference>
<organism evidence="2 3">
    <name type="scientific">Dactylosporangium vinaceum</name>
    <dbReference type="NCBI Taxonomy" id="53362"/>
    <lineage>
        <taxon>Bacteria</taxon>
        <taxon>Bacillati</taxon>
        <taxon>Actinomycetota</taxon>
        <taxon>Actinomycetes</taxon>
        <taxon>Micromonosporales</taxon>
        <taxon>Micromonosporaceae</taxon>
        <taxon>Dactylosporangium</taxon>
    </lineage>
</organism>
<reference evidence="2 3" key="1">
    <citation type="submission" date="2024-09" db="EMBL/GenBank/DDBJ databases">
        <authorList>
            <person name="Sun Q."/>
            <person name="Mori K."/>
        </authorList>
    </citation>
    <scope>NUCLEOTIDE SEQUENCE [LARGE SCALE GENOMIC DNA]</scope>
    <source>
        <strain evidence="2 3">JCM 3307</strain>
    </source>
</reference>
<proteinExistence type="predicted"/>
<evidence type="ECO:0000256" key="1">
    <source>
        <dbReference type="SAM" id="MobiDB-lite"/>
    </source>
</evidence>
<feature type="region of interest" description="Disordered" evidence="1">
    <location>
        <begin position="9"/>
        <end position="30"/>
    </location>
</feature>
<accession>A0ABV5MJE4</accession>
<keyword evidence="3" id="KW-1185">Reference proteome</keyword>
<comment type="caution">
    <text evidence="2">The sequence shown here is derived from an EMBL/GenBank/DDBJ whole genome shotgun (WGS) entry which is preliminary data.</text>
</comment>
<name>A0ABV5MJE4_9ACTN</name>
<sequence>MTSIVPALIPASPGPAADSQTIPGRTSRGPLPLATFADERTRSTLYALPAIDINGRLADQTIVRSMGWEPGTRYAIKEHGGLLLVEGTAHGIFSITRRGHLYIPAVVRRRFAIAASDRLFVAADPAERRIVIHPPAAVDAMITERHRLVLGGAAG</sequence>
<protein>
    <submittedName>
        <fullName evidence="2">AbrB/MazE/SpoVT family DNA-binding domain-containing protein</fullName>
    </submittedName>
</protein>